<keyword evidence="2" id="KW-0808">Transferase</keyword>
<organism evidence="2 3">
    <name type="scientific">Natranaerobius thermophilus (strain ATCC BAA-1301 / DSM 18059 / JW/NM-WN-LF)</name>
    <dbReference type="NCBI Taxonomy" id="457570"/>
    <lineage>
        <taxon>Bacteria</taxon>
        <taxon>Bacillati</taxon>
        <taxon>Bacillota</taxon>
        <taxon>Clostridia</taxon>
        <taxon>Natranaerobiales</taxon>
        <taxon>Natranaerobiaceae</taxon>
        <taxon>Natranaerobius</taxon>
    </lineage>
</organism>
<dbReference type="Proteomes" id="UP000001683">
    <property type="component" value="Chromosome"/>
</dbReference>
<name>B2A4X4_NATTJ</name>
<feature type="domain" description="Glycosyltransferase 2-like" evidence="1">
    <location>
        <begin position="6"/>
        <end position="129"/>
    </location>
</feature>
<dbReference type="GO" id="GO:0016740">
    <property type="term" value="F:transferase activity"/>
    <property type="evidence" value="ECO:0007669"/>
    <property type="project" value="UniProtKB-KW"/>
</dbReference>
<dbReference type="KEGG" id="nth:Nther_0298"/>
<reference evidence="2 3" key="2">
    <citation type="journal article" date="2011" name="J. Bacteriol.">
        <title>Complete genome sequence of the anaerobic, halophilic alkalithermophile Natranaerobius thermophilus JW/NM-WN-LF.</title>
        <authorList>
            <person name="Zhao B."/>
            <person name="Mesbah N.M."/>
            <person name="Dalin E."/>
            <person name="Goodwin L."/>
            <person name="Nolan M."/>
            <person name="Pitluck S."/>
            <person name="Chertkov O."/>
            <person name="Brettin T.S."/>
            <person name="Han J."/>
            <person name="Larimer F.W."/>
            <person name="Land M.L."/>
            <person name="Hauser L."/>
            <person name="Kyrpides N."/>
            <person name="Wiegel J."/>
        </authorList>
    </citation>
    <scope>NUCLEOTIDE SEQUENCE [LARGE SCALE GENOMIC DNA]</scope>
    <source>
        <strain evidence="3">ATCC BAA-1301 / DSM 18059 / JW/NM-WN-LF</strain>
    </source>
</reference>
<dbReference type="PANTHER" id="PTHR48090">
    <property type="entry name" value="UNDECAPRENYL-PHOSPHATE 4-DEOXY-4-FORMAMIDO-L-ARABINOSE TRANSFERASE-RELATED"/>
    <property type="match status" value="1"/>
</dbReference>
<keyword evidence="3" id="KW-1185">Reference proteome</keyword>
<dbReference type="Gene3D" id="3.90.550.10">
    <property type="entry name" value="Spore Coat Polysaccharide Biosynthesis Protein SpsA, Chain A"/>
    <property type="match status" value="1"/>
</dbReference>
<dbReference type="PANTHER" id="PTHR48090:SF7">
    <property type="entry name" value="RFBJ PROTEIN"/>
    <property type="match status" value="1"/>
</dbReference>
<sequence>MFQNTTVLIPAYNEENRIHKVLEIVTKLPFKRIIVINDGSLDNTYHEAIKFPIEVLTHKTNLGKGAALQNGIDFVQHSPYWVFLDADLINLSTSHIEKLLSPLEEDSETAMAVGMFTEGGKLHVDLAQRFFGILNGQRSFSQSFIESLPSITWARFGVEIFLSKYADHQGVKVHYPVLEGLTHWTKEEKFGLVKGFSYRLQMYRECLSSLKNWHHYI</sequence>
<dbReference type="EMBL" id="CP001034">
    <property type="protein sequence ID" value="ACB83896.1"/>
    <property type="molecule type" value="Genomic_DNA"/>
</dbReference>
<reference evidence="2 3" key="1">
    <citation type="submission" date="2008-04" db="EMBL/GenBank/DDBJ databases">
        <title>Complete sequence of chromosome of Natranaerobius thermophilus JW/NM-WN-LF.</title>
        <authorList>
            <consortium name="US DOE Joint Genome Institute"/>
            <person name="Copeland A."/>
            <person name="Lucas S."/>
            <person name="Lapidus A."/>
            <person name="Glavina del Rio T."/>
            <person name="Dalin E."/>
            <person name="Tice H."/>
            <person name="Bruce D."/>
            <person name="Goodwin L."/>
            <person name="Pitluck S."/>
            <person name="Chertkov O."/>
            <person name="Brettin T."/>
            <person name="Detter J.C."/>
            <person name="Han C."/>
            <person name="Kuske C.R."/>
            <person name="Schmutz J."/>
            <person name="Larimer F."/>
            <person name="Land M."/>
            <person name="Hauser L."/>
            <person name="Kyrpides N."/>
            <person name="Lykidis A."/>
            <person name="Mesbah N.M."/>
            <person name="Wiegel J."/>
        </authorList>
    </citation>
    <scope>NUCLEOTIDE SEQUENCE [LARGE SCALE GENOMIC DNA]</scope>
    <source>
        <strain evidence="3">ATCC BAA-1301 / DSM 18059 / JW/NM-WN-LF</strain>
    </source>
</reference>
<evidence type="ECO:0000313" key="2">
    <source>
        <dbReference type="EMBL" id="ACB83896.1"/>
    </source>
</evidence>
<accession>B2A4X4</accession>
<dbReference type="STRING" id="457570.Nther_0298"/>
<evidence type="ECO:0000259" key="1">
    <source>
        <dbReference type="Pfam" id="PF00535"/>
    </source>
</evidence>
<gene>
    <name evidence="2" type="ordered locus">Nther_0298</name>
</gene>
<dbReference type="InterPro" id="IPR001173">
    <property type="entry name" value="Glyco_trans_2-like"/>
</dbReference>
<dbReference type="InterPro" id="IPR029044">
    <property type="entry name" value="Nucleotide-diphossugar_trans"/>
</dbReference>
<dbReference type="eggNOG" id="COG0463">
    <property type="taxonomic scope" value="Bacteria"/>
</dbReference>
<dbReference type="AlphaFoldDB" id="B2A4X4"/>
<dbReference type="CAZy" id="GT2">
    <property type="family name" value="Glycosyltransferase Family 2"/>
</dbReference>
<evidence type="ECO:0000313" key="3">
    <source>
        <dbReference type="Proteomes" id="UP000001683"/>
    </source>
</evidence>
<dbReference type="RefSeq" id="WP_012446784.1">
    <property type="nucleotide sequence ID" value="NC_010718.1"/>
</dbReference>
<dbReference type="InterPro" id="IPR050256">
    <property type="entry name" value="Glycosyltransferase_2"/>
</dbReference>
<dbReference type="HOGENOM" id="CLU_033536_6_1_9"/>
<protein>
    <submittedName>
        <fullName evidence="2">Glycosyl transferase family 2</fullName>
    </submittedName>
</protein>
<dbReference type="Pfam" id="PF00535">
    <property type="entry name" value="Glycos_transf_2"/>
    <property type="match status" value="1"/>
</dbReference>
<dbReference type="InParanoid" id="B2A4X4"/>
<dbReference type="OrthoDB" id="9810303at2"/>
<dbReference type="SUPFAM" id="SSF53448">
    <property type="entry name" value="Nucleotide-diphospho-sugar transferases"/>
    <property type="match status" value="1"/>
</dbReference>
<proteinExistence type="predicted"/>